<comment type="caution">
    <text evidence="1">The sequence shown here is derived from an EMBL/GenBank/DDBJ whole genome shotgun (WGS) entry which is preliminary data.</text>
</comment>
<dbReference type="Proteomes" id="UP000324222">
    <property type="component" value="Unassembled WGS sequence"/>
</dbReference>
<accession>A0A5B7IL22</accession>
<keyword evidence="2" id="KW-1185">Reference proteome</keyword>
<reference evidence="1 2" key="1">
    <citation type="submission" date="2019-05" db="EMBL/GenBank/DDBJ databases">
        <title>Another draft genome of Portunus trituberculatus and its Hox gene families provides insights of decapod evolution.</title>
        <authorList>
            <person name="Jeong J.-H."/>
            <person name="Song I."/>
            <person name="Kim S."/>
            <person name="Choi T."/>
            <person name="Kim D."/>
            <person name="Ryu S."/>
            <person name="Kim W."/>
        </authorList>
    </citation>
    <scope>NUCLEOTIDE SEQUENCE [LARGE SCALE GENOMIC DNA]</scope>
    <source>
        <tissue evidence="1">Muscle</tissue>
    </source>
</reference>
<evidence type="ECO:0000313" key="1">
    <source>
        <dbReference type="EMBL" id="MPC84522.1"/>
    </source>
</evidence>
<sequence>MNHYYQSSSPFILPVSSPAIISLLLKVNMDLCS</sequence>
<dbReference type="AlphaFoldDB" id="A0A5B7IL22"/>
<evidence type="ECO:0000313" key="2">
    <source>
        <dbReference type="Proteomes" id="UP000324222"/>
    </source>
</evidence>
<protein>
    <submittedName>
        <fullName evidence="1">Uncharacterized protein</fullName>
    </submittedName>
</protein>
<name>A0A5B7IL22_PORTR</name>
<dbReference type="EMBL" id="VSRR010065643">
    <property type="protein sequence ID" value="MPC84522.1"/>
    <property type="molecule type" value="Genomic_DNA"/>
</dbReference>
<organism evidence="1 2">
    <name type="scientific">Portunus trituberculatus</name>
    <name type="common">Swimming crab</name>
    <name type="synonym">Neptunus trituberculatus</name>
    <dbReference type="NCBI Taxonomy" id="210409"/>
    <lineage>
        <taxon>Eukaryota</taxon>
        <taxon>Metazoa</taxon>
        <taxon>Ecdysozoa</taxon>
        <taxon>Arthropoda</taxon>
        <taxon>Crustacea</taxon>
        <taxon>Multicrustacea</taxon>
        <taxon>Malacostraca</taxon>
        <taxon>Eumalacostraca</taxon>
        <taxon>Eucarida</taxon>
        <taxon>Decapoda</taxon>
        <taxon>Pleocyemata</taxon>
        <taxon>Brachyura</taxon>
        <taxon>Eubrachyura</taxon>
        <taxon>Portunoidea</taxon>
        <taxon>Portunidae</taxon>
        <taxon>Portuninae</taxon>
        <taxon>Portunus</taxon>
    </lineage>
</organism>
<proteinExistence type="predicted"/>
<gene>
    <name evidence="1" type="ORF">E2C01_079261</name>
</gene>